<gene>
    <name evidence="1" type="ORF">E2C01_078336</name>
</gene>
<dbReference type="AlphaFoldDB" id="A0A5B7IIH0"/>
<protein>
    <submittedName>
        <fullName evidence="1">Uncharacterized protein</fullName>
    </submittedName>
</protein>
<organism evidence="1 2">
    <name type="scientific">Portunus trituberculatus</name>
    <name type="common">Swimming crab</name>
    <name type="synonym">Neptunus trituberculatus</name>
    <dbReference type="NCBI Taxonomy" id="210409"/>
    <lineage>
        <taxon>Eukaryota</taxon>
        <taxon>Metazoa</taxon>
        <taxon>Ecdysozoa</taxon>
        <taxon>Arthropoda</taxon>
        <taxon>Crustacea</taxon>
        <taxon>Multicrustacea</taxon>
        <taxon>Malacostraca</taxon>
        <taxon>Eumalacostraca</taxon>
        <taxon>Eucarida</taxon>
        <taxon>Decapoda</taxon>
        <taxon>Pleocyemata</taxon>
        <taxon>Brachyura</taxon>
        <taxon>Eubrachyura</taxon>
        <taxon>Portunoidea</taxon>
        <taxon>Portunidae</taxon>
        <taxon>Portuninae</taxon>
        <taxon>Portunus</taxon>
    </lineage>
</organism>
<evidence type="ECO:0000313" key="2">
    <source>
        <dbReference type="Proteomes" id="UP000324222"/>
    </source>
</evidence>
<sequence length="46" mass="5337">MRPQDITGVLPKPSRDVMRVVGNVILYPTRESYYGVVSYSAYRRVF</sequence>
<proteinExistence type="predicted"/>
<dbReference type="EMBL" id="VSRR010062948">
    <property type="protein sequence ID" value="MPC83622.1"/>
    <property type="molecule type" value="Genomic_DNA"/>
</dbReference>
<dbReference type="Proteomes" id="UP000324222">
    <property type="component" value="Unassembled WGS sequence"/>
</dbReference>
<comment type="caution">
    <text evidence="1">The sequence shown here is derived from an EMBL/GenBank/DDBJ whole genome shotgun (WGS) entry which is preliminary data.</text>
</comment>
<accession>A0A5B7IIH0</accession>
<keyword evidence="2" id="KW-1185">Reference proteome</keyword>
<name>A0A5B7IIH0_PORTR</name>
<reference evidence="1 2" key="1">
    <citation type="submission" date="2019-05" db="EMBL/GenBank/DDBJ databases">
        <title>Another draft genome of Portunus trituberculatus and its Hox gene families provides insights of decapod evolution.</title>
        <authorList>
            <person name="Jeong J.-H."/>
            <person name="Song I."/>
            <person name="Kim S."/>
            <person name="Choi T."/>
            <person name="Kim D."/>
            <person name="Ryu S."/>
            <person name="Kim W."/>
        </authorList>
    </citation>
    <scope>NUCLEOTIDE SEQUENCE [LARGE SCALE GENOMIC DNA]</scope>
    <source>
        <tissue evidence="1">Muscle</tissue>
    </source>
</reference>
<evidence type="ECO:0000313" key="1">
    <source>
        <dbReference type="EMBL" id="MPC83622.1"/>
    </source>
</evidence>